<keyword evidence="1" id="KW-0472">Membrane</keyword>
<sequence length="65" mass="8039">MLDRYFALRRADFFLNYRKLRTLWPFFKACWEKKKTFLIFCFSIVYLVFLAYFVRFLPSPPEGIP</sequence>
<organism evidence="2 3">
    <name type="scientific">Saprospira grandis (strain Lewin)</name>
    <dbReference type="NCBI Taxonomy" id="984262"/>
    <lineage>
        <taxon>Bacteria</taxon>
        <taxon>Pseudomonadati</taxon>
        <taxon>Bacteroidota</taxon>
        <taxon>Saprospiria</taxon>
        <taxon>Saprospirales</taxon>
        <taxon>Saprospiraceae</taxon>
        <taxon>Saprospira</taxon>
    </lineage>
</organism>
<protein>
    <submittedName>
        <fullName evidence="2">Uncharacterized protein</fullName>
    </submittedName>
</protein>
<name>H6L9M6_SAPGL</name>
<evidence type="ECO:0000313" key="3">
    <source>
        <dbReference type="Proteomes" id="UP000007519"/>
    </source>
</evidence>
<reference evidence="2 3" key="1">
    <citation type="journal article" date="2012" name="Stand. Genomic Sci.">
        <title>Complete genome sequencing and analysis of Saprospira grandis str. Lewin, a predatory marine bacterium.</title>
        <authorList>
            <person name="Saw J.H."/>
            <person name="Yuryev A."/>
            <person name="Kanbe M."/>
            <person name="Hou S."/>
            <person name="Young A.G."/>
            <person name="Aizawa S."/>
            <person name="Alam M."/>
        </authorList>
    </citation>
    <scope>NUCLEOTIDE SEQUENCE [LARGE SCALE GENOMIC DNA]</scope>
    <source>
        <strain evidence="2 3">Lewin</strain>
    </source>
</reference>
<accession>H6L9M6</accession>
<keyword evidence="1" id="KW-0812">Transmembrane</keyword>
<dbReference type="AlphaFoldDB" id="H6L9M6"/>
<gene>
    <name evidence="2" type="ordered locus">SGRA_0465</name>
</gene>
<evidence type="ECO:0000313" key="2">
    <source>
        <dbReference type="EMBL" id="AFC23204.1"/>
    </source>
</evidence>
<dbReference type="HOGENOM" id="CLU_2847346_0_0_10"/>
<dbReference type="KEGG" id="sgn:SGRA_0465"/>
<feature type="transmembrane region" description="Helical" evidence="1">
    <location>
        <begin position="37"/>
        <end position="57"/>
    </location>
</feature>
<evidence type="ECO:0000256" key="1">
    <source>
        <dbReference type="SAM" id="Phobius"/>
    </source>
</evidence>
<keyword evidence="3" id="KW-1185">Reference proteome</keyword>
<dbReference type="EMBL" id="CP002831">
    <property type="protein sequence ID" value="AFC23204.1"/>
    <property type="molecule type" value="Genomic_DNA"/>
</dbReference>
<dbReference type="Proteomes" id="UP000007519">
    <property type="component" value="Chromosome"/>
</dbReference>
<proteinExistence type="predicted"/>
<keyword evidence="1" id="KW-1133">Transmembrane helix</keyword>